<evidence type="ECO:0000313" key="1">
    <source>
        <dbReference type="EMBL" id="OUI83378.1"/>
    </source>
</evidence>
<protein>
    <submittedName>
        <fullName evidence="1">Uncharacterized protein</fullName>
    </submittedName>
</protein>
<dbReference type="Proteomes" id="UP000194565">
    <property type="component" value="Unassembled WGS sequence"/>
</dbReference>
<name>A0A252A3N6_9PROT</name>
<sequence>MANRGTPPHVVEMVLGHALVSGSDGSRLGRVAAVYNKSRYENETRTAIQALSDEIESICTHKE</sequence>
<dbReference type="EMBL" id="JOMM01000051">
    <property type="protein sequence ID" value="OUI83378.1"/>
    <property type="molecule type" value="Genomic_DNA"/>
</dbReference>
<reference evidence="1 2" key="1">
    <citation type="submission" date="2014-06" db="EMBL/GenBank/DDBJ databases">
        <authorList>
            <person name="Ju J."/>
            <person name="Zhang J."/>
        </authorList>
    </citation>
    <scope>NUCLEOTIDE SEQUENCE [LARGE SCALE GENOMIC DNA]</scope>
    <source>
        <strain evidence="1">DmW_042</strain>
    </source>
</reference>
<gene>
    <name evidence="1" type="ORF">HC62_14575</name>
</gene>
<organism evidence="1 2">
    <name type="scientific">Acetobacter tropicalis</name>
    <dbReference type="NCBI Taxonomy" id="104102"/>
    <lineage>
        <taxon>Bacteria</taxon>
        <taxon>Pseudomonadati</taxon>
        <taxon>Pseudomonadota</taxon>
        <taxon>Alphaproteobacteria</taxon>
        <taxon>Acetobacterales</taxon>
        <taxon>Acetobacteraceae</taxon>
        <taxon>Acetobacter</taxon>
    </lineage>
</organism>
<proteinExistence type="predicted"/>
<accession>A0A252A3N6</accession>
<evidence type="ECO:0000313" key="2">
    <source>
        <dbReference type="Proteomes" id="UP000194565"/>
    </source>
</evidence>
<dbReference type="AlphaFoldDB" id="A0A252A3N6"/>
<comment type="caution">
    <text evidence="1">The sequence shown here is derived from an EMBL/GenBank/DDBJ whole genome shotgun (WGS) entry which is preliminary data.</text>
</comment>